<dbReference type="PANTHER" id="PTHR43827:SF3">
    <property type="entry name" value="NADP-DEPENDENT OXIDOREDUCTASE DOMAIN-CONTAINING PROTEIN"/>
    <property type="match status" value="1"/>
</dbReference>
<dbReference type="CDD" id="cd19071">
    <property type="entry name" value="AKR_AKR1-5-like"/>
    <property type="match status" value="1"/>
</dbReference>
<evidence type="ECO:0000313" key="8">
    <source>
        <dbReference type="EMBL" id="MBT9808152.1"/>
    </source>
</evidence>
<dbReference type="InterPro" id="IPR036812">
    <property type="entry name" value="NAD(P)_OxRdtase_dom_sf"/>
</dbReference>
<dbReference type="EMBL" id="WQPS01000001">
    <property type="protein sequence ID" value="MBT9808152.1"/>
    <property type="molecule type" value="Genomic_DNA"/>
</dbReference>
<evidence type="ECO:0000256" key="3">
    <source>
        <dbReference type="ARBA" id="ARBA00023002"/>
    </source>
</evidence>
<dbReference type="InterPro" id="IPR020471">
    <property type="entry name" value="AKR"/>
</dbReference>
<keyword evidence="2" id="KW-0521">NADP</keyword>
<evidence type="ECO:0000256" key="6">
    <source>
        <dbReference type="PIRSR" id="PIRSR000097-3"/>
    </source>
</evidence>
<organism evidence="8 9">
    <name type="scientific">Enterocloster citroniae</name>
    <dbReference type="NCBI Taxonomy" id="358743"/>
    <lineage>
        <taxon>Bacteria</taxon>
        <taxon>Bacillati</taxon>
        <taxon>Bacillota</taxon>
        <taxon>Clostridia</taxon>
        <taxon>Lachnospirales</taxon>
        <taxon>Lachnospiraceae</taxon>
        <taxon>Enterocloster</taxon>
    </lineage>
</organism>
<comment type="caution">
    <text evidence="8">The sequence shown here is derived from an EMBL/GenBank/DDBJ whole genome shotgun (WGS) entry which is preliminary data.</text>
</comment>
<dbReference type="AlphaFoldDB" id="A0AA41K494"/>
<dbReference type="FunFam" id="3.20.20.100:FF:000015">
    <property type="entry name" value="Oxidoreductase, aldo/keto reductase family"/>
    <property type="match status" value="1"/>
</dbReference>
<sequence length="289" mass="32683">MNSITDTYELHNGMKIPCIGYGTCAVPDGRDTLEGIKNAIKTGYRNIDTAAAYQNETSVGEAIRQAAEEFGVKREELFISTKAWHDHRGYERTLQAFEESMDKLGLEYLDLYLIHWPANAKWHRDWRELNASTWKALEELYKAGRIRAIGVSNFLAHHVKALIEDSEIKPMVNQIEYHPGFGQKESAEYCQANGIIVEAWSPFGGGGAAVLKNEELNRIAVKYGKQPAQAALRWLLQKQIVPLPKSVHVERMISNTEIFDFELSAEDMEVIDHIPYCGGYMFDPDTAQS</sequence>
<evidence type="ECO:0000256" key="1">
    <source>
        <dbReference type="ARBA" id="ARBA00007905"/>
    </source>
</evidence>
<dbReference type="PRINTS" id="PR00069">
    <property type="entry name" value="ALDKETRDTASE"/>
</dbReference>
<evidence type="ECO:0000256" key="4">
    <source>
        <dbReference type="PIRSR" id="PIRSR000097-1"/>
    </source>
</evidence>
<dbReference type="Proteomes" id="UP000708338">
    <property type="component" value="Unassembled WGS sequence"/>
</dbReference>
<dbReference type="PANTHER" id="PTHR43827">
    <property type="entry name" value="2,5-DIKETO-D-GLUCONIC ACID REDUCTASE"/>
    <property type="match status" value="1"/>
</dbReference>
<evidence type="ECO:0000256" key="2">
    <source>
        <dbReference type="ARBA" id="ARBA00022857"/>
    </source>
</evidence>
<dbReference type="InterPro" id="IPR023210">
    <property type="entry name" value="NADP_OxRdtase_dom"/>
</dbReference>
<name>A0AA41K494_9FIRM</name>
<evidence type="ECO:0000313" key="9">
    <source>
        <dbReference type="Proteomes" id="UP000708338"/>
    </source>
</evidence>
<dbReference type="InterPro" id="IPR018170">
    <property type="entry name" value="Aldo/ket_reductase_CS"/>
</dbReference>
<dbReference type="Gene3D" id="3.20.20.100">
    <property type="entry name" value="NADP-dependent oxidoreductase domain"/>
    <property type="match status" value="1"/>
</dbReference>
<feature type="active site" description="Proton donor" evidence="4">
    <location>
        <position position="53"/>
    </location>
</feature>
<keyword evidence="3" id="KW-0560">Oxidoreductase</keyword>
<evidence type="ECO:0000259" key="7">
    <source>
        <dbReference type="Pfam" id="PF00248"/>
    </source>
</evidence>
<evidence type="ECO:0000256" key="5">
    <source>
        <dbReference type="PIRSR" id="PIRSR000097-2"/>
    </source>
</evidence>
<dbReference type="SUPFAM" id="SSF51430">
    <property type="entry name" value="NAD(P)-linked oxidoreductase"/>
    <property type="match status" value="1"/>
</dbReference>
<dbReference type="Pfam" id="PF00248">
    <property type="entry name" value="Aldo_ket_red"/>
    <property type="match status" value="1"/>
</dbReference>
<feature type="binding site" evidence="5">
    <location>
        <position position="115"/>
    </location>
    <ligand>
        <name>substrate</name>
    </ligand>
</feature>
<accession>A0AA41K494</accession>
<gene>
    <name evidence="8" type="ORF">GPL26_00615</name>
</gene>
<dbReference type="PIRSF" id="PIRSF000097">
    <property type="entry name" value="AKR"/>
    <property type="match status" value="1"/>
</dbReference>
<feature type="site" description="Lowers pKa of active site Tyr" evidence="6">
    <location>
        <position position="82"/>
    </location>
</feature>
<proteinExistence type="inferred from homology"/>
<dbReference type="PROSITE" id="PS00063">
    <property type="entry name" value="ALDOKETO_REDUCTASE_3"/>
    <property type="match status" value="1"/>
</dbReference>
<dbReference type="RefSeq" id="WP_117450192.1">
    <property type="nucleotide sequence ID" value="NZ_CABJDD010000001.1"/>
</dbReference>
<protein>
    <submittedName>
        <fullName evidence="8">Aldo/keto reductase</fullName>
    </submittedName>
</protein>
<reference evidence="8" key="1">
    <citation type="journal article" date="2021" name="Gut Microbes">
        <title>A synthetic consortium of 100 gut commensals modulates the composition and function in a colon model of the microbiome of elderly subjects.</title>
        <authorList>
            <person name="Perez M."/>
            <person name="Ntemiri A."/>
            <person name="Tan H."/>
            <person name="Harris H.M.B."/>
            <person name="Roager H.M."/>
            <person name="Ribiere C."/>
            <person name="O'Toole P.W."/>
        </authorList>
    </citation>
    <scope>NUCLEOTIDE SEQUENCE</scope>
    <source>
        <strain evidence="8">MCC335</strain>
    </source>
</reference>
<comment type="similarity">
    <text evidence="1">Belongs to the aldo/keto reductase family.</text>
</comment>
<feature type="domain" description="NADP-dependent oxidoreductase" evidence="7">
    <location>
        <begin position="19"/>
        <end position="274"/>
    </location>
</feature>
<dbReference type="PROSITE" id="PS00062">
    <property type="entry name" value="ALDOKETO_REDUCTASE_2"/>
    <property type="match status" value="1"/>
</dbReference>
<dbReference type="GO" id="GO:0016616">
    <property type="term" value="F:oxidoreductase activity, acting on the CH-OH group of donors, NAD or NADP as acceptor"/>
    <property type="evidence" value="ECO:0007669"/>
    <property type="project" value="UniProtKB-ARBA"/>
</dbReference>